<feature type="region of interest" description="Disordered" evidence="2">
    <location>
        <begin position="518"/>
        <end position="556"/>
    </location>
</feature>
<name>A0A554MXE1_9EURY</name>
<dbReference type="Gene3D" id="3.60.21.10">
    <property type="match status" value="1"/>
</dbReference>
<dbReference type="Proteomes" id="UP000319894">
    <property type="component" value="Unassembled WGS sequence"/>
</dbReference>
<sequence>MTDDDTTTTGGADTDEQDGGLSRRGMLRGSAALGAAPVIASAAGAAEAAPGDGPRGIHVAYGAEPSSTLAVAFTGAAGSATIRYGPSDGDPGTADLDTTATPSGRPVPGRDAVAYTATLTGLAADTEYAYEVELNGTTSERYAARTAPVGPEVAADGFTVAHVADHGVADPENPFQRPDDANPELAMALAERQDPVMQLLSGDISYSNGNPSTWDLYFETHEDYYAGTPFMTVPGNHEAEVGTGMIQYDRRLNAAMPVVDPVIDPVSKRRWWDVVYGNTFIMGLNTTADACGDLARAEEFVPLYDPRCETEAGRTYGELQEAYMRSALARAEAREDVKWKIVQFHGPLWTTSPDHEPRRDLQKRWGPIFDEYDVDLVLHGDNHVWERSKPIRHTEDLLTYSERRRPRDRPDEQAPPPAEAAADLDLPFEDADIGTTFVVNGTGGVSHYELGADELYIDTAFESFYGVTRLDIDDEAIEVRYIAHPPLDTVTDDDGSLPAGFDPSLDNPAVAVRDAFRIEKTDDGRPRQVDLELPDGSGSSPPELTVSGSRSDDGQAFTGGATNHVELAVDASAPVTVRDRVPAAWDVVGGDIRSPHGDEPATAPDGRQYVYLDVAGGDDDGVVEADYFVEAPADADETGAYSFGPVGAARRGRGADRDWTTVPGTGSTEYVVGSGADPAHDVRKGNP</sequence>
<evidence type="ECO:0008006" key="7">
    <source>
        <dbReference type="Google" id="ProtNLM"/>
    </source>
</evidence>
<feature type="region of interest" description="Disordered" evidence="2">
    <location>
        <begin position="397"/>
        <end position="419"/>
    </location>
</feature>
<feature type="compositionally biased region" description="Basic and acidic residues" evidence="2">
    <location>
        <begin position="518"/>
        <end position="530"/>
    </location>
</feature>
<dbReference type="OrthoDB" id="7513at2157"/>
<dbReference type="SUPFAM" id="SSF56300">
    <property type="entry name" value="Metallo-dependent phosphatases"/>
    <property type="match status" value="1"/>
</dbReference>
<feature type="domain" description="Calcineurin-like phosphoesterase" evidence="3">
    <location>
        <begin position="159"/>
        <end position="384"/>
    </location>
</feature>
<dbReference type="InParanoid" id="A0A554MXE1"/>
<dbReference type="PROSITE" id="PS51318">
    <property type="entry name" value="TAT"/>
    <property type="match status" value="1"/>
</dbReference>
<feature type="region of interest" description="Disordered" evidence="2">
    <location>
        <begin position="83"/>
        <end position="110"/>
    </location>
</feature>
<evidence type="ECO:0000313" key="6">
    <source>
        <dbReference type="Proteomes" id="UP000319894"/>
    </source>
</evidence>
<evidence type="ECO:0000259" key="3">
    <source>
        <dbReference type="Pfam" id="PF00149"/>
    </source>
</evidence>
<feature type="compositionally biased region" description="Basic and acidic residues" evidence="2">
    <location>
        <begin position="397"/>
        <end position="412"/>
    </location>
</feature>
<feature type="domain" description="Purple acid phosphatase N-terminal" evidence="4">
    <location>
        <begin position="54"/>
        <end position="146"/>
    </location>
</feature>
<dbReference type="InterPro" id="IPR004843">
    <property type="entry name" value="Calcineurin-like_PHP"/>
</dbReference>
<dbReference type="Gene3D" id="2.60.40.380">
    <property type="entry name" value="Purple acid phosphatase-like, N-terminal"/>
    <property type="match status" value="1"/>
</dbReference>
<dbReference type="Pfam" id="PF00149">
    <property type="entry name" value="Metallophos"/>
    <property type="match status" value="1"/>
</dbReference>
<dbReference type="InterPro" id="IPR029052">
    <property type="entry name" value="Metallo-depent_PP-like"/>
</dbReference>
<dbReference type="InterPro" id="IPR039331">
    <property type="entry name" value="PAPs-like"/>
</dbReference>
<dbReference type="InterPro" id="IPR008963">
    <property type="entry name" value="Purple_acid_Pase-like_N"/>
</dbReference>
<feature type="compositionally biased region" description="Basic and acidic residues" evidence="2">
    <location>
        <begin position="678"/>
        <end position="687"/>
    </location>
</feature>
<evidence type="ECO:0000256" key="1">
    <source>
        <dbReference type="ARBA" id="ARBA00022729"/>
    </source>
</evidence>
<dbReference type="PANTHER" id="PTHR22953:SF153">
    <property type="entry name" value="PURPLE ACID PHOSPHATASE"/>
    <property type="match status" value="1"/>
</dbReference>
<feature type="compositionally biased region" description="Polar residues" evidence="2">
    <location>
        <begin position="537"/>
        <end position="549"/>
    </location>
</feature>
<evidence type="ECO:0000259" key="4">
    <source>
        <dbReference type="Pfam" id="PF16656"/>
    </source>
</evidence>
<feature type="region of interest" description="Disordered" evidence="2">
    <location>
        <begin position="649"/>
        <end position="687"/>
    </location>
</feature>
<evidence type="ECO:0000256" key="2">
    <source>
        <dbReference type="SAM" id="MobiDB-lite"/>
    </source>
</evidence>
<dbReference type="EMBL" id="QMDX01000010">
    <property type="protein sequence ID" value="TSD09805.1"/>
    <property type="molecule type" value="Genomic_DNA"/>
</dbReference>
<protein>
    <recommendedName>
        <fullName evidence="7">Calcineurin-like phosphoesterase</fullName>
    </recommendedName>
</protein>
<dbReference type="AlphaFoldDB" id="A0A554MXE1"/>
<keyword evidence="1" id="KW-0732">Signal</keyword>
<dbReference type="Pfam" id="PF16656">
    <property type="entry name" value="Pur_ac_phosph_N"/>
    <property type="match status" value="1"/>
</dbReference>
<gene>
    <name evidence="5" type="ORF">DP107_14215</name>
</gene>
<dbReference type="InterPro" id="IPR006311">
    <property type="entry name" value="TAT_signal"/>
</dbReference>
<proteinExistence type="predicted"/>
<reference evidence="5 6" key="1">
    <citation type="submission" date="2018-06" db="EMBL/GenBank/DDBJ databases">
        <title>Natronomonas sp. F16-60 a new haloarchaeon isolated from a solar saltern of Isla Cristina, Huelva, Spain.</title>
        <authorList>
            <person name="Duran-Viseras A."/>
            <person name="Sanchez-Porro C."/>
            <person name="Ventosa A."/>
        </authorList>
    </citation>
    <scope>NUCLEOTIDE SEQUENCE [LARGE SCALE GENOMIC DNA]</scope>
    <source>
        <strain evidence="5 6">F16-60</strain>
    </source>
</reference>
<keyword evidence="6" id="KW-1185">Reference proteome</keyword>
<dbReference type="SUPFAM" id="SSF49363">
    <property type="entry name" value="Purple acid phosphatase, N-terminal domain"/>
    <property type="match status" value="1"/>
</dbReference>
<accession>A0A554MXE1</accession>
<dbReference type="InterPro" id="IPR015914">
    <property type="entry name" value="PAPs_N"/>
</dbReference>
<dbReference type="GO" id="GO:0003993">
    <property type="term" value="F:acid phosphatase activity"/>
    <property type="evidence" value="ECO:0007669"/>
    <property type="project" value="InterPro"/>
</dbReference>
<comment type="caution">
    <text evidence="5">The sequence shown here is derived from an EMBL/GenBank/DDBJ whole genome shotgun (WGS) entry which is preliminary data.</text>
</comment>
<dbReference type="RefSeq" id="WP_144262811.1">
    <property type="nucleotide sequence ID" value="NZ_QMDX01000010.1"/>
</dbReference>
<evidence type="ECO:0000313" key="5">
    <source>
        <dbReference type="EMBL" id="TSD09805.1"/>
    </source>
</evidence>
<dbReference type="GO" id="GO:0046872">
    <property type="term" value="F:metal ion binding"/>
    <property type="evidence" value="ECO:0007669"/>
    <property type="project" value="InterPro"/>
</dbReference>
<dbReference type="PANTHER" id="PTHR22953">
    <property type="entry name" value="ACID PHOSPHATASE RELATED"/>
    <property type="match status" value="1"/>
</dbReference>
<organism evidence="5 6">
    <name type="scientific">Haloglomus irregulare</name>
    <dbReference type="NCBI Taxonomy" id="2234134"/>
    <lineage>
        <taxon>Archaea</taxon>
        <taxon>Methanobacteriati</taxon>
        <taxon>Methanobacteriota</taxon>
        <taxon>Stenosarchaea group</taxon>
        <taxon>Halobacteria</taxon>
        <taxon>Halobacteriales</taxon>
        <taxon>Natronomonadaceae</taxon>
        <taxon>Haloglomus</taxon>
    </lineage>
</organism>
<feature type="region of interest" description="Disordered" evidence="2">
    <location>
        <begin position="1"/>
        <end position="26"/>
    </location>
</feature>